<protein>
    <submittedName>
        <fullName evidence="1">Uncharacterized protein</fullName>
    </submittedName>
</protein>
<evidence type="ECO:0000313" key="1">
    <source>
        <dbReference type="EMBL" id="AHJ86723.1"/>
    </source>
</evidence>
<dbReference type="RefSeq" id="YP_009193992.1">
    <property type="nucleotide sequence ID" value="NC_028748.2"/>
</dbReference>
<gene>
    <name evidence="1" type="ORF">BMBtpLA_16</name>
</gene>
<name>A0A0A7AQY2_9CAUD</name>
<dbReference type="Proteomes" id="UP000031093">
    <property type="component" value="Segment"/>
</dbReference>
<sequence length="246" mass="28562">MTIVIQEKEYKVRQIHGGDLFSVVRILKKSKFKVDINLLKDLMTGVRSKEGATQADVLAAQETFGYDIIMKFIFGLEEAEKEFFEFISGLLVCEEEDGKKTSPDWETIRTLNLEELVKLFTAIKNSEVGLVKLFSNAVNLMKIDFIDTLASRYPNMEYIHSLDAEIVINLYLTAKKKEMDRMLWEEWCALQPYCDETFPQFKHKRENPTQEQVQQYNDSIEQIPKQKLTKEEVFARVAKIRGKAGE</sequence>
<dbReference type="OrthoDB" id="13533at10239"/>
<dbReference type="GeneID" id="26613686"/>
<organism evidence="1 2">
    <name type="scientific">Bacillus phage vB_BtS_BMBtp3</name>
    <dbReference type="NCBI Taxonomy" id="1445809"/>
    <lineage>
        <taxon>Viruses</taxon>
        <taxon>Duplodnaviria</taxon>
        <taxon>Heunggongvirae</taxon>
        <taxon>Uroviricota</taxon>
        <taxon>Caudoviricetes</taxon>
        <taxon>Waukeshavirus</taxon>
        <taxon>Waukeshavirus BMBtp3</taxon>
    </lineage>
</organism>
<dbReference type="KEGG" id="vg:26613686"/>
<dbReference type="EMBL" id="KJ024807">
    <property type="protein sequence ID" value="AHJ86723.1"/>
    <property type="molecule type" value="Genomic_DNA"/>
</dbReference>
<proteinExistence type="predicted"/>
<accession>A0A0A7AQY2</accession>
<reference evidence="2" key="1">
    <citation type="submission" date="2014-01" db="EMBL/GenBank/DDBJ databases">
        <title>Complete genome sequence of novel bacteriophage BMBTP3 with a mosaic organization.</title>
        <authorList>
            <person name="Zhu L."/>
            <person name="Wang Y."/>
            <person name="Sun M."/>
        </authorList>
    </citation>
    <scope>NUCLEOTIDE SEQUENCE [LARGE SCALE GENOMIC DNA]</scope>
</reference>
<keyword evidence="2" id="KW-1185">Reference proteome</keyword>
<evidence type="ECO:0000313" key="2">
    <source>
        <dbReference type="Proteomes" id="UP000031093"/>
    </source>
</evidence>